<dbReference type="InterPro" id="IPR020845">
    <property type="entry name" value="AMP-binding_CS"/>
</dbReference>
<dbReference type="Pfam" id="PF00501">
    <property type="entry name" value="AMP-binding"/>
    <property type="match status" value="1"/>
</dbReference>
<dbReference type="InterPro" id="IPR000873">
    <property type="entry name" value="AMP-dep_synth/lig_dom"/>
</dbReference>
<dbReference type="Gene3D" id="3.30.300.30">
    <property type="match status" value="1"/>
</dbReference>
<sequence length="477" mass="54066">MSVIVDKLFNHDSNHIVLSTFQREFRAGDLKENVRYYEDILSEKVTKGMRIGVLLPKITDYLSLVLAINKLGAIVVPLSWQFRTSDLTTVLEHANPHIIFTIKTYNDFSFDEVCHEWARHSNEITEVFVLDEQNNWENFCYGLKKKAVEEEDMAFICFTSGSTGVPKGIVIKDEAFDFSFEVLTDFYQMKPSDQLFLNAPPTSYFGVAALLTGVYNGSTVSFPESFDYSAIVQLMERNHCNKVMSTPSIFKAINHIAQSLNKDVLDHLELVGLTGEKVTSSYRDEVYLHKDCQLITMYGSSETGGVMLCEISEELVFTVYKDIDYKVKDGELVVKSPGQFSHYYNNPSLTDDIIDSNGWVYTGDFVHEKGARKVEIVGRKKDMIKKGGQQVIPSEVEEVLLSHESVEQAVVLGIEHQVLGEEIVAFVVVNNTIEQKELASYCARFIAQYKVPDQVIQVYEIPISQGKVDKLRLKQMV</sequence>
<evidence type="ECO:0000313" key="4">
    <source>
        <dbReference type="Proteomes" id="UP000012283"/>
    </source>
</evidence>
<proteinExistence type="predicted"/>
<dbReference type="AlphaFoldDB" id="N4WN33"/>
<dbReference type="PROSITE" id="PS00455">
    <property type="entry name" value="AMP_BINDING"/>
    <property type="match status" value="1"/>
</dbReference>
<dbReference type="InterPro" id="IPR025110">
    <property type="entry name" value="AMP-bd_C"/>
</dbReference>
<dbReference type="GO" id="GO:0016878">
    <property type="term" value="F:acid-thiol ligase activity"/>
    <property type="evidence" value="ECO:0007669"/>
    <property type="project" value="UniProtKB-ARBA"/>
</dbReference>
<dbReference type="STRING" id="1308866.J416_05983"/>
<comment type="caution">
    <text evidence="3">The sequence shown here is derived from an EMBL/GenBank/DDBJ whole genome shotgun (WGS) entry which is preliminary data.</text>
</comment>
<dbReference type="InterPro" id="IPR050237">
    <property type="entry name" value="ATP-dep_AMP-bd_enzyme"/>
</dbReference>
<gene>
    <name evidence="3" type="ORF">J416_05983</name>
</gene>
<evidence type="ECO:0000313" key="3">
    <source>
        <dbReference type="EMBL" id="ENH97537.1"/>
    </source>
</evidence>
<dbReference type="InterPro" id="IPR045851">
    <property type="entry name" value="AMP-bd_C_sf"/>
</dbReference>
<dbReference type="RefSeq" id="WP_003466617.1">
    <property type="nucleotide sequence ID" value="NZ_APML01000019.1"/>
</dbReference>
<dbReference type="SUPFAM" id="SSF56801">
    <property type="entry name" value="Acetyl-CoA synthetase-like"/>
    <property type="match status" value="1"/>
</dbReference>
<dbReference type="PANTHER" id="PTHR43767:SF1">
    <property type="entry name" value="NONRIBOSOMAL PEPTIDE SYNTHASE PES1 (EUROFUNG)-RELATED"/>
    <property type="match status" value="1"/>
</dbReference>
<evidence type="ECO:0000259" key="1">
    <source>
        <dbReference type="Pfam" id="PF00501"/>
    </source>
</evidence>
<protein>
    <recommendedName>
        <fullName evidence="5">AMP-dependent synthetase and ligase</fullName>
    </recommendedName>
</protein>
<evidence type="ECO:0000259" key="2">
    <source>
        <dbReference type="Pfam" id="PF13193"/>
    </source>
</evidence>
<name>N4WN33_9BACI</name>
<dbReference type="InterPro" id="IPR042099">
    <property type="entry name" value="ANL_N_sf"/>
</dbReference>
<organism evidence="3 4">
    <name type="scientific">Gracilibacillus halophilus YIM-C55.5</name>
    <dbReference type="NCBI Taxonomy" id="1308866"/>
    <lineage>
        <taxon>Bacteria</taxon>
        <taxon>Bacillati</taxon>
        <taxon>Bacillota</taxon>
        <taxon>Bacilli</taxon>
        <taxon>Bacillales</taxon>
        <taxon>Bacillaceae</taxon>
        <taxon>Gracilibacillus</taxon>
    </lineage>
</organism>
<reference evidence="3 4" key="1">
    <citation type="submission" date="2013-03" db="EMBL/GenBank/DDBJ databases">
        <title>Draft genome sequence of Gracibacillus halophilus YIM-C55.5, a moderately halophilic and thermophilic organism from the Xiaochaidamu salt lake.</title>
        <authorList>
            <person name="Sugumar T."/>
            <person name="Polireddy D.R."/>
            <person name="Antony A."/>
            <person name="Madhava Y.R."/>
            <person name="Sivakumar N."/>
        </authorList>
    </citation>
    <scope>NUCLEOTIDE SEQUENCE [LARGE SCALE GENOMIC DNA]</scope>
    <source>
        <strain evidence="3 4">YIM-C55.5</strain>
    </source>
</reference>
<feature type="domain" description="AMP-binding enzyme C-terminal" evidence="2">
    <location>
        <begin position="395"/>
        <end position="463"/>
    </location>
</feature>
<dbReference type="EMBL" id="APML01000019">
    <property type="protein sequence ID" value="ENH97537.1"/>
    <property type="molecule type" value="Genomic_DNA"/>
</dbReference>
<dbReference type="Proteomes" id="UP000012283">
    <property type="component" value="Unassembled WGS sequence"/>
</dbReference>
<keyword evidence="4" id="KW-1185">Reference proteome</keyword>
<dbReference type="Gene3D" id="3.40.50.12780">
    <property type="entry name" value="N-terminal domain of ligase-like"/>
    <property type="match status" value="1"/>
</dbReference>
<dbReference type="CDD" id="cd04433">
    <property type="entry name" value="AFD_class_I"/>
    <property type="match status" value="1"/>
</dbReference>
<dbReference type="Pfam" id="PF13193">
    <property type="entry name" value="AMP-binding_C"/>
    <property type="match status" value="1"/>
</dbReference>
<accession>N4WN33</accession>
<dbReference type="OrthoDB" id="9757771at2"/>
<dbReference type="PATRIC" id="fig|1308866.3.peg.1211"/>
<dbReference type="PANTHER" id="PTHR43767">
    <property type="entry name" value="LONG-CHAIN-FATTY-ACID--COA LIGASE"/>
    <property type="match status" value="1"/>
</dbReference>
<feature type="domain" description="AMP-dependent synthetase/ligase" evidence="1">
    <location>
        <begin position="29"/>
        <end position="342"/>
    </location>
</feature>
<evidence type="ECO:0008006" key="5">
    <source>
        <dbReference type="Google" id="ProtNLM"/>
    </source>
</evidence>
<dbReference type="eggNOG" id="COG0318">
    <property type="taxonomic scope" value="Bacteria"/>
</dbReference>